<dbReference type="CDD" id="cd20075">
    <property type="entry name" value="XPF_nuclease_XPF_arch"/>
    <property type="match status" value="1"/>
</dbReference>
<evidence type="ECO:0000256" key="7">
    <source>
        <dbReference type="SAM" id="Phobius"/>
    </source>
</evidence>
<dbReference type="InterPro" id="IPR011335">
    <property type="entry name" value="Restrct_endonuc-II-like"/>
</dbReference>
<dbReference type="InterPro" id="IPR006166">
    <property type="entry name" value="ERCC4_domain"/>
</dbReference>
<keyword evidence="10" id="KW-1185">Reference proteome</keyword>
<evidence type="ECO:0000256" key="1">
    <source>
        <dbReference type="ARBA" id="ARBA00022722"/>
    </source>
</evidence>
<evidence type="ECO:0000313" key="10">
    <source>
        <dbReference type="Proteomes" id="UP001236663"/>
    </source>
</evidence>
<keyword evidence="7" id="KW-0812">Transmembrane</keyword>
<keyword evidence="2" id="KW-0255">Endonuclease</keyword>
<name>A0ABT8C3P3_9BACT</name>
<keyword evidence="7" id="KW-1133">Transmembrane helix</keyword>
<dbReference type="PANTHER" id="PTHR10150">
    <property type="entry name" value="DNA REPAIR ENDONUCLEASE XPF"/>
    <property type="match status" value="1"/>
</dbReference>
<organism evidence="9 10">
    <name type="scientific">Cyclobacterium jeungdonense</name>
    <dbReference type="NCBI Taxonomy" id="708087"/>
    <lineage>
        <taxon>Bacteria</taxon>
        <taxon>Pseudomonadati</taxon>
        <taxon>Bacteroidota</taxon>
        <taxon>Cytophagia</taxon>
        <taxon>Cytophagales</taxon>
        <taxon>Cyclobacteriaceae</taxon>
        <taxon>Cyclobacterium</taxon>
    </lineage>
</organism>
<evidence type="ECO:0000256" key="3">
    <source>
        <dbReference type="ARBA" id="ARBA00022763"/>
    </source>
</evidence>
<keyword evidence="1" id="KW-0540">Nuclease</keyword>
<dbReference type="EMBL" id="JAUFQS010000003">
    <property type="protein sequence ID" value="MDN3686707.1"/>
    <property type="molecule type" value="Genomic_DNA"/>
</dbReference>
<feature type="domain" description="ERCC4" evidence="8">
    <location>
        <begin position="52"/>
        <end position="132"/>
    </location>
</feature>
<dbReference type="PANTHER" id="PTHR10150:SF0">
    <property type="entry name" value="DNA REPAIR ENDONUCLEASE XPF"/>
    <property type="match status" value="1"/>
</dbReference>
<sequence>MPRFYGEPGSKKTLLTIKTQQKIPRFRYFLLGLFFRYLAWNIYLLVVTQMTHITADYRESPSGIPKLLIQKGYAIDLSQLGTGDYIINDELIVERKSAKDFLQSLISNRLFDQCSRLIKTGMRPLMLLEGNPLQTSRGISEAAVKGALLSVIASWQIPIVYSVDKKDSADMLGMLAGQREQAHPFVRKSGFKPKRIRKRQLWFLQGLPNTGAVRASKLLEYFSTIEAVIGADTKTLCQVPGLGKKTAEKIRSFVSGE</sequence>
<feature type="transmembrane region" description="Helical" evidence="7">
    <location>
        <begin position="28"/>
        <end position="46"/>
    </location>
</feature>
<evidence type="ECO:0000256" key="2">
    <source>
        <dbReference type="ARBA" id="ARBA00022759"/>
    </source>
</evidence>
<dbReference type="Pfam" id="PF14520">
    <property type="entry name" value="HHH_5"/>
    <property type="match status" value="1"/>
</dbReference>
<dbReference type="InterPro" id="IPR010994">
    <property type="entry name" value="RuvA_2-like"/>
</dbReference>
<reference evidence="10" key="1">
    <citation type="journal article" date="2019" name="Int. J. Syst. Evol. Microbiol.">
        <title>The Global Catalogue of Microorganisms (GCM) 10K type strain sequencing project: providing services to taxonomists for standard genome sequencing and annotation.</title>
        <authorList>
            <consortium name="The Broad Institute Genomics Platform"/>
            <consortium name="The Broad Institute Genome Sequencing Center for Infectious Disease"/>
            <person name="Wu L."/>
            <person name="Ma J."/>
        </authorList>
    </citation>
    <scope>NUCLEOTIDE SEQUENCE [LARGE SCALE GENOMIC DNA]</scope>
    <source>
        <strain evidence="10">CECT 7706</strain>
    </source>
</reference>
<evidence type="ECO:0000256" key="4">
    <source>
        <dbReference type="ARBA" id="ARBA00022801"/>
    </source>
</evidence>
<dbReference type="SMART" id="SM00891">
    <property type="entry name" value="ERCC4"/>
    <property type="match status" value="1"/>
</dbReference>
<keyword evidence="3" id="KW-0227">DNA damage</keyword>
<keyword evidence="4" id="KW-0378">Hydrolase</keyword>
<dbReference type="Proteomes" id="UP001236663">
    <property type="component" value="Unassembled WGS sequence"/>
</dbReference>
<keyword evidence="5" id="KW-0238">DNA-binding</keyword>
<gene>
    <name evidence="9" type="ORF">QWZ15_02595</name>
</gene>
<keyword evidence="6" id="KW-0234">DNA repair</keyword>
<accession>A0ABT8C3P3</accession>
<dbReference type="RefSeq" id="WP_163384856.1">
    <property type="nucleotide sequence ID" value="NZ_JAUFQS010000003.1"/>
</dbReference>
<keyword evidence="7" id="KW-0472">Membrane</keyword>
<dbReference type="Gene3D" id="1.10.150.20">
    <property type="entry name" value="5' to 3' exonuclease, C-terminal subdomain"/>
    <property type="match status" value="1"/>
</dbReference>
<dbReference type="Pfam" id="PF02732">
    <property type="entry name" value="ERCC4"/>
    <property type="match status" value="1"/>
</dbReference>
<evidence type="ECO:0000256" key="5">
    <source>
        <dbReference type="ARBA" id="ARBA00023125"/>
    </source>
</evidence>
<protein>
    <submittedName>
        <fullName evidence="9">ERCC4 domain-containing protein</fullName>
    </submittedName>
</protein>
<comment type="caution">
    <text evidence="9">The sequence shown here is derived from an EMBL/GenBank/DDBJ whole genome shotgun (WGS) entry which is preliminary data.</text>
</comment>
<evidence type="ECO:0000259" key="8">
    <source>
        <dbReference type="SMART" id="SM00891"/>
    </source>
</evidence>
<dbReference type="SUPFAM" id="SSF52980">
    <property type="entry name" value="Restriction endonuclease-like"/>
    <property type="match status" value="1"/>
</dbReference>
<dbReference type="Gene3D" id="3.40.50.10130">
    <property type="match status" value="1"/>
</dbReference>
<proteinExistence type="predicted"/>
<dbReference type="SUPFAM" id="SSF47781">
    <property type="entry name" value="RuvA domain 2-like"/>
    <property type="match status" value="1"/>
</dbReference>
<evidence type="ECO:0000256" key="6">
    <source>
        <dbReference type="ARBA" id="ARBA00023204"/>
    </source>
</evidence>
<evidence type="ECO:0000313" key="9">
    <source>
        <dbReference type="EMBL" id="MDN3686707.1"/>
    </source>
</evidence>